<proteinExistence type="predicted"/>
<name>A0A0A8XZF1_ARUDO</name>
<reference evidence="1" key="1">
    <citation type="submission" date="2014-09" db="EMBL/GenBank/DDBJ databases">
        <authorList>
            <person name="Magalhaes I.L.F."/>
            <person name="Oliveira U."/>
            <person name="Santos F.R."/>
            <person name="Vidigal T.H.D.A."/>
            <person name="Brescovit A.D."/>
            <person name="Santos A.J."/>
        </authorList>
    </citation>
    <scope>NUCLEOTIDE SEQUENCE</scope>
    <source>
        <tissue evidence="1">Shoot tissue taken approximately 20 cm above the soil surface</tissue>
    </source>
</reference>
<accession>A0A0A8XZF1</accession>
<dbReference type="EMBL" id="GBRH01279850">
    <property type="protein sequence ID" value="JAD18045.1"/>
    <property type="molecule type" value="Transcribed_RNA"/>
</dbReference>
<evidence type="ECO:0000313" key="1">
    <source>
        <dbReference type="EMBL" id="JAD18045.1"/>
    </source>
</evidence>
<organism evidence="1">
    <name type="scientific">Arundo donax</name>
    <name type="common">Giant reed</name>
    <name type="synonym">Donax arundinaceus</name>
    <dbReference type="NCBI Taxonomy" id="35708"/>
    <lineage>
        <taxon>Eukaryota</taxon>
        <taxon>Viridiplantae</taxon>
        <taxon>Streptophyta</taxon>
        <taxon>Embryophyta</taxon>
        <taxon>Tracheophyta</taxon>
        <taxon>Spermatophyta</taxon>
        <taxon>Magnoliopsida</taxon>
        <taxon>Liliopsida</taxon>
        <taxon>Poales</taxon>
        <taxon>Poaceae</taxon>
        <taxon>PACMAD clade</taxon>
        <taxon>Arundinoideae</taxon>
        <taxon>Arundineae</taxon>
        <taxon>Arundo</taxon>
    </lineage>
</organism>
<sequence>MACGAGRLGEREAT</sequence>
<protein>
    <submittedName>
        <fullName evidence="1">Uncharacterized protein</fullName>
    </submittedName>
</protein>
<reference evidence="1" key="2">
    <citation type="journal article" date="2015" name="Data Brief">
        <title>Shoot transcriptome of the giant reed, Arundo donax.</title>
        <authorList>
            <person name="Barrero R.A."/>
            <person name="Guerrero F.D."/>
            <person name="Moolhuijzen P."/>
            <person name="Goolsby J.A."/>
            <person name="Tidwell J."/>
            <person name="Bellgard S.E."/>
            <person name="Bellgard M.I."/>
        </authorList>
    </citation>
    <scope>NUCLEOTIDE SEQUENCE</scope>
    <source>
        <tissue evidence="1">Shoot tissue taken approximately 20 cm above the soil surface</tissue>
    </source>
</reference>